<dbReference type="InterPro" id="IPR009495">
    <property type="entry name" value="NrsF"/>
</dbReference>
<sequence>MDTDQLIRTLAADNARRPPRVGALLTMGLLVAAPFSILIFATFLGVRPDVMTAMHNPFFDTKFAVTLSLAIPAIIISLHLSRPEALMRGWGWLLLLPVGLLAVAIGSEAMMAPAMPMTMRLVGKNSRWCMLAIPAMSLPLLAGALFGLRHGAPSRPAQAGALAGLLSAGLAATLYASHCTDDSPLFVATWYTIATAIVTAIGAAVGSKILRY</sequence>
<protein>
    <submittedName>
        <fullName evidence="2">DUF1109 domain-containing protein</fullName>
    </submittedName>
</protein>
<dbReference type="RefSeq" id="WP_128952854.1">
    <property type="nucleotide sequence ID" value="NZ_CP030053.1"/>
</dbReference>
<gene>
    <name evidence="3" type="ORF">EAS56_21810</name>
    <name evidence="2" type="ORF">XH91_23960</name>
</gene>
<dbReference type="Pfam" id="PF06532">
    <property type="entry name" value="NrsF"/>
    <property type="match status" value="1"/>
</dbReference>
<feature type="transmembrane region" description="Helical" evidence="1">
    <location>
        <begin position="160"/>
        <end position="178"/>
    </location>
</feature>
<reference evidence="3 5" key="2">
    <citation type="submission" date="2018-10" db="EMBL/GenBank/DDBJ databases">
        <title>Bradyrhizobium sp. nov., effective nodules isolated from peanut in China.</title>
        <authorList>
            <person name="Li Y."/>
        </authorList>
    </citation>
    <scope>NUCLEOTIDE SEQUENCE [LARGE SCALE GENOMIC DNA]</scope>
    <source>
        <strain evidence="3 5">CCBAU 53426</strain>
    </source>
</reference>
<evidence type="ECO:0000313" key="5">
    <source>
        <dbReference type="Proteomes" id="UP000290401"/>
    </source>
</evidence>
<feature type="transmembrane region" description="Helical" evidence="1">
    <location>
        <begin position="63"/>
        <end position="80"/>
    </location>
</feature>
<accession>A0AAE5X391</accession>
<evidence type="ECO:0000313" key="4">
    <source>
        <dbReference type="Proteomes" id="UP000288972"/>
    </source>
</evidence>
<evidence type="ECO:0000256" key="1">
    <source>
        <dbReference type="SAM" id="Phobius"/>
    </source>
</evidence>
<dbReference type="Proteomes" id="UP000290401">
    <property type="component" value="Unassembled WGS sequence"/>
</dbReference>
<feature type="transmembrane region" description="Helical" evidence="1">
    <location>
        <begin position="21"/>
        <end position="43"/>
    </location>
</feature>
<feature type="transmembrane region" description="Helical" evidence="1">
    <location>
        <begin position="92"/>
        <end position="111"/>
    </location>
</feature>
<evidence type="ECO:0000313" key="3">
    <source>
        <dbReference type="EMBL" id="RXH10695.1"/>
    </source>
</evidence>
<feature type="transmembrane region" description="Helical" evidence="1">
    <location>
        <begin position="190"/>
        <end position="210"/>
    </location>
</feature>
<keyword evidence="1" id="KW-0472">Membrane</keyword>
<reference evidence="2 4" key="1">
    <citation type="submission" date="2018-06" db="EMBL/GenBank/DDBJ databases">
        <title>Comparative genomics of rhizobia nodulating Arachis hypogaea in China.</title>
        <authorList>
            <person name="Li Y."/>
        </authorList>
    </citation>
    <scope>NUCLEOTIDE SEQUENCE [LARGE SCALE GENOMIC DNA]</scope>
    <source>
        <strain evidence="2 4">CCBAU 51670</strain>
    </source>
</reference>
<keyword evidence="1" id="KW-1133">Transmembrane helix</keyword>
<feature type="transmembrane region" description="Helical" evidence="1">
    <location>
        <begin position="131"/>
        <end position="148"/>
    </location>
</feature>
<name>A0AAE5X391_9BRAD</name>
<proteinExistence type="predicted"/>
<dbReference type="EMBL" id="CP030053">
    <property type="protein sequence ID" value="QAU48097.1"/>
    <property type="molecule type" value="Genomic_DNA"/>
</dbReference>
<dbReference type="EMBL" id="RDQZ01000019">
    <property type="protein sequence ID" value="RXH10695.1"/>
    <property type="molecule type" value="Genomic_DNA"/>
</dbReference>
<keyword evidence="5" id="KW-1185">Reference proteome</keyword>
<organism evidence="2 4">
    <name type="scientific">Bradyrhizobium guangzhouense</name>
    <dbReference type="NCBI Taxonomy" id="1325095"/>
    <lineage>
        <taxon>Bacteria</taxon>
        <taxon>Pseudomonadati</taxon>
        <taxon>Pseudomonadota</taxon>
        <taxon>Alphaproteobacteria</taxon>
        <taxon>Hyphomicrobiales</taxon>
        <taxon>Nitrobacteraceae</taxon>
        <taxon>Bradyrhizobium</taxon>
    </lineage>
</organism>
<keyword evidence="1" id="KW-0812">Transmembrane</keyword>
<dbReference type="KEGG" id="bgz:XH91_23960"/>
<evidence type="ECO:0000313" key="2">
    <source>
        <dbReference type="EMBL" id="QAU48097.1"/>
    </source>
</evidence>
<dbReference type="Proteomes" id="UP000288972">
    <property type="component" value="Chromosome"/>
</dbReference>
<dbReference type="AlphaFoldDB" id="A0AAE5X391"/>